<evidence type="ECO:0000313" key="10">
    <source>
        <dbReference type="Proteomes" id="UP000284777"/>
    </source>
</evidence>
<dbReference type="RefSeq" id="WP_005658222.1">
    <property type="nucleotide sequence ID" value="NZ_AP031449.1"/>
</dbReference>
<dbReference type="EMBL" id="QSGN01000016">
    <property type="protein sequence ID" value="RHB29380.1"/>
    <property type="molecule type" value="Genomic_DNA"/>
</dbReference>
<evidence type="ECO:0000313" key="6">
    <source>
        <dbReference type="EMBL" id="RHC26258.1"/>
    </source>
</evidence>
<keyword evidence="1" id="KW-0732">Signal</keyword>
<name>A0A413B7R8_BACSE</name>
<sequence>MKKIYNLWILALILIGAGACTSEVDDVFDQSAANRINQSIAEYQEVLRSAGNGWVLNYYPAATKAYGGYTMLIRFHKEGTADVSCDLFQPDKVSTGAYDMVNSAGPMLTFSTYNEIFHFFSEPSNALGIGEDGMGMEGDSDFLILSCTSDEVVLKGKKTGNKMIMHPLPENVAWEDYLQSVKQITNEAYPAAYEVVIDGVIQYTVTQRYRKFILENADGSQVNLPFHYTPEGISFDEPLSLATLDVKELRWEQGSMSFTDDKVTIRARELPKTYSRYEKYIGEYFFVYYQGNTMLPVTLEEELFNESYLMKGLPFDMRIRYNAVAGSISLEYQMLPDGIVLVPWTLQGGGYLSQTQGVGMEGYMEEKAAPNPGDSHLEDVTQTVILQDNGMWGKFLCDSFVAIDNNTGKDVLQLAYVTGFFRTFTQQAASK</sequence>
<accession>A0A413B7R8</accession>
<evidence type="ECO:0000313" key="8">
    <source>
        <dbReference type="Proteomes" id="UP000283482"/>
    </source>
</evidence>
<dbReference type="EMBL" id="QRHJ01000046">
    <property type="protein sequence ID" value="RHF72105.1"/>
    <property type="molecule type" value="Genomic_DNA"/>
</dbReference>
<dbReference type="PROSITE" id="PS51257">
    <property type="entry name" value="PROKAR_LIPOPROTEIN"/>
    <property type="match status" value="1"/>
</dbReference>
<dbReference type="Pfam" id="PF16377">
    <property type="entry name" value="DUF4987"/>
    <property type="match status" value="1"/>
</dbReference>
<dbReference type="Pfam" id="PF14135">
    <property type="entry name" value="DUF4302"/>
    <property type="match status" value="1"/>
</dbReference>
<dbReference type="EMBL" id="QSBD01000006">
    <property type="protein sequence ID" value="RGW98389.1"/>
    <property type="molecule type" value="Genomic_DNA"/>
</dbReference>
<dbReference type="InterPro" id="IPR025396">
    <property type="entry name" value="DUF4302"/>
</dbReference>
<feature type="signal peptide" evidence="1">
    <location>
        <begin position="1"/>
        <end position="21"/>
    </location>
</feature>
<reference evidence="8 9" key="1">
    <citation type="submission" date="2018-08" db="EMBL/GenBank/DDBJ databases">
        <title>A genome reference for cultivated species of the human gut microbiota.</title>
        <authorList>
            <person name="Zou Y."/>
            <person name="Xue W."/>
            <person name="Luo G."/>
        </authorList>
    </citation>
    <scope>NUCLEOTIDE SEQUENCE [LARGE SCALE GENOMIC DNA]</scope>
    <source>
        <strain evidence="4 10">AF05-4</strain>
        <strain evidence="3 11">AF12-7</strain>
        <strain evidence="7 9">AM25-16</strain>
        <strain evidence="6 12">AM36-9BH</strain>
        <strain evidence="5 8">AM40-34</strain>
    </source>
</reference>
<evidence type="ECO:0000313" key="11">
    <source>
        <dbReference type="Proteomes" id="UP000285150"/>
    </source>
</evidence>
<dbReference type="AlphaFoldDB" id="A0A413B7R8"/>
<dbReference type="EMBL" id="QSHQ01000045">
    <property type="protein sequence ID" value="RHC26258.1"/>
    <property type="molecule type" value="Genomic_DNA"/>
</dbReference>
<gene>
    <name evidence="7" type="ORF">DW668_13980</name>
    <name evidence="6" type="ORF">DW853_15510</name>
    <name evidence="5" type="ORF">DW889_08155</name>
    <name evidence="4" type="ORF">DWV41_05855</name>
    <name evidence="3" type="ORF">DWV77_06965</name>
</gene>
<organism evidence="3 11">
    <name type="scientific">Bacteroides stercoris</name>
    <dbReference type="NCBI Taxonomy" id="46506"/>
    <lineage>
        <taxon>Bacteria</taxon>
        <taxon>Pseudomonadati</taxon>
        <taxon>Bacteroidota</taxon>
        <taxon>Bacteroidia</taxon>
        <taxon>Bacteroidales</taxon>
        <taxon>Bacteroidaceae</taxon>
        <taxon>Bacteroides</taxon>
    </lineage>
</organism>
<feature type="chain" id="PRO_5036103933" evidence="1">
    <location>
        <begin position="22"/>
        <end position="431"/>
    </location>
</feature>
<evidence type="ECO:0000313" key="9">
    <source>
        <dbReference type="Proteomes" id="UP000283762"/>
    </source>
</evidence>
<comment type="caution">
    <text evidence="3">The sequence shown here is derived from an EMBL/GenBank/DDBJ whole genome shotgun (WGS) entry which is preliminary data.</text>
</comment>
<dbReference type="Proteomes" id="UP000283482">
    <property type="component" value="Unassembled WGS sequence"/>
</dbReference>
<evidence type="ECO:0000259" key="2">
    <source>
        <dbReference type="Pfam" id="PF16377"/>
    </source>
</evidence>
<evidence type="ECO:0000313" key="3">
    <source>
        <dbReference type="EMBL" id="RGW34523.1"/>
    </source>
</evidence>
<proteinExistence type="predicted"/>
<protein>
    <submittedName>
        <fullName evidence="3">DUF4302 domain-containing protein</fullName>
    </submittedName>
</protein>
<dbReference type="Proteomes" id="UP000285305">
    <property type="component" value="Unassembled WGS sequence"/>
</dbReference>
<dbReference type="GeneID" id="31798865"/>
<dbReference type="InterPro" id="IPR032271">
    <property type="entry name" value="DUF4987"/>
</dbReference>
<dbReference type="Proteomes" id="UP000283762">
    <property type="component" value="Unassembled WGS sequence"/>
</dbReference>
<evidence type="ECO:0000313" key="12">
    <source>
        <dbReference type="Proteomes" id="UP000285305"/>
    </source>
</evidence>
<dbReference type="Proteomes" id="UP000284777">
    <property type="component" value="Unassembled WGS sequence"/>
</dbReference>
<dbReference type="Proteomes" id="UP000285150">
    <property type="component" value="Unassembled WGS sequence"/>
</dbReference>
<evidence type="ECO:0000313" key="5">
    <source>
        <dbReference type="EMBL" id="RHB29380.1"/>
    </source>
</evidence>
<evidence type="ECO:0000256" key="1">
    <source>
        <dbReference type="SAM" id="SignalP"/>
    </source>
</evidence>
<dbReference type="EMBL" id="QSAF01000006">
    <property type="protein sequence ID" value="RGW34523.1"/>
    <property type="molecule type" value="Genomic_DNA"/>
</dbReference>
<evidence type="ECO:0000313" key="4">
    <source>
        <dbReference type="EMBL" id="RGW98389.1"/>
    </source>
</evidence>
<evidence type="ECO:0000313" key="7">
    <source>
        <dbReference type="EMBL" id="RHF72105.1"/>
    </source>
</evidence>
<feature type="domain" description="DUF4987" evidence="2">
    <location>
        <begin position="269"/>
        <end position="360"/>
    </location>
</feature>